<gene>
    <name evidence="3" type="ORF">KYD98_11700</name>
</gene>
<keyword evidence="1" id="KW-1133">Transmembrane helix</keyword>
<feature type="transmembrane region" description="Helical" evidence="1">
    <location>
        <begin position="103"/>
        <end position="122"/>
    </location>
</feature>
<feature type="transmembrane region" description="Helical" evidence="1">
    <location>
        <begin position="51"/>
        <end position="68"/>
    </location>
</feature>
<feature type="transmembrane region" description="Helical" evidence="1">
    <location>
        <begin position="142"/>
        <end position="159"/>
    </location>
</feature>
<evidence type="ECO:0000313" key="4">
    <source>
        <dbReference type="Proteomes" id="UP001519921"/>
    </source>
</evidence>
<dbReference type="Gene3D" id="3.30.565.10">
    <property type="entry name" value="Histidine kinase-like ATPase, C-terminal domain"/>
    <property type="match status" value="1"/>
</dbReference>
<dbReference type="PANTHER" id="PTHR40448">
    <property type="entry name" value="TWO-COMPONENT SENSOR HISTIDINE KINASE"/>
    <property type="match status" value="1"/>
</dbReference>
<sequence>MLESLVINSIDSISVIYLWTCLTKNNNNLYKLFFSIISSSIILTVNEHFNLTFLISYIAIITLLVVIYKEGLKNTVLVFLLVLFVDIILQLMFSLIIGRFINAYTTQGMIVESLILIIIIIFSKTKFLRNKISFDNIENNILIYLISIFCVYVIVFKFICEYDSRIILNNTYMTIIIVGILFISQILIYLYLTKVIKEKEKLKLSSEYNNIIDEIVEEIKRRQHDFANYKNTIRGIVEVLDEKEIKQAITNYVKDEDTYDNNINELIYIENVVIKSIIYRSVCKAKKYHINFHYEIENYVLDDILNYQETSNLLSNLLNNAFDEVLKNECNEKNIDIKIFSEINKSHIVIKNQVVNSEDINLNKIFKKGYSTKSNDTRGYGLYNVQEIVNLHKGYIKIRVEDDEIIFDIYFDNI</sequence>
<name>A0ABS7AQ56_9CLOT</name>
<dbReference type="SUPFAM" id="SSF55874">
    <property type="entry name" value="ATPase domain of HSP90 chaperone/DNA topoisomerase II/histidine kinase"/>
    <property type="match status" value="1"/>
</dbReference>
<feature type="transmembrane region" description="Helical" evidence="1">
    <location>
        <begin position="29"/>
        <end position="45"/>
    </location>
</feature>
<evidence type="ECO:0000256" key="1">
    <source>
        <dbReference type="SAM" id="Phobius"/>
    </source>
</evidence>
<dbReference type="EMBL" id="JAHXPT010000009">
    <property type="protein sequence ID" value="MBW6410757.1"/>
    <property type="molecule type" value="Genomic_DNA"/>
</dbReference>
<keyword evidence="1" id="KW-0812">Transmembrane</keyword>
<keyword evidence="1" id="KW-0472">Membrane</keyword>
<dbReference type="Pfam" id="PF14501">
    <property type="entry name" value="HATPase_c_5"/>
    <property type="match status" value="1"/>
</dbReference>
<dbReference type="InterPro" id="IPR036890">
    <property type="entry name" value="HATPase_C_sf"/>
</dbReference>
<feature type="domain" description="Sensor histidine kinase NatK-like C-terminal" evidence="2">
    <location>
        <begin position="306"/>
        <end position="411"/>
    </location>
</feature>
<protein>
    <submittedName>
        <fullName evidence="3">GHKL domain-containing protein</fullName>
    </submittedName>
</protein>
<keyword evidence="4" id="KW-1185">Reference proteome</keyword>
<proteinExistence type="predicted"/>
<organism evidence="3 4">
    <name type="scientific">Clostridium weizhouense</name>
    <dbReference type="NCBI Taxonomy" id="2859781"/>
    <lineage>
        <taxon>Bacteria</taxon>
        <taxon>Bacillati</taxon>
        <taxon>Bacillota</taxon>
        <taxon>Clostridia</taxon>
        <taxon>Eubacteriales</taxon>
        <taxon>Clostridiaceae</taxon>
        <taxon>Clostridium</taxon>
    </lineage>
</organism>
<dbReference type="InterPro" id="IPR032834">
    <property type="entry name" value="NatK-like_C"/>
</dbReference>
<feature type="transmembrane region" description="Helical" evidence="1">
    <location>
        <begin position="171"/>
        <end position="192"/>
    </location>
</feature>
<reference evidence="3 4" key="1">
    <citation type="submission" date="2021-07" db="EMBL/GenBank/DDBJ databases">
        <title>Clostridium weizhouense sp. nov., an anaerobic bacterium isolated from activated sludge of Petroleum wastewater.</title>
        <authorList>
            <person name="Li Q."/>
        </authorList>
    </citation>
    <scope>NUCLEOTIDE SEQUENCE [LARGE SCALE GENOMIC DNA]</scope>
    <source>
        <strain evidence="3 4">YB-6</strain>
    </source>
</reference>
<evidence type="ECO:0000259" key="2">
    <source>
        <dbReference type="Pfam" id="PF14501"/>
    </source>
</evidence>
<feature type="transmembrane region" description="Helical" evidence="1">
    <location>
        <begin position="75"/>
        <end position="97"/>
    </location>
</feature>
<dbReference type="Proteomes" id="UP001519921">
    <property type="component" value="Unassembled WGS sequence"/>
</dbReference>
<dbReference type="RefSeq" id="WP_219780222.1">
    <property type="nucleotide sequence ID" value="NZ_JAHXPT010000009.1"/>
</dbReference>
<evidence type="ECO:0000313" key="3">
    <source>
        <dbReference type="EMBL" id="MBW6410757.1"/>
    </source>
</evidence>
<dbReference type="PANTHER" id="PTHR40448:SF1">
    <property type="entry name" value="TWO-COMPONENT SENSOR HISTIDINE KINASE"/>
    <property type="match status" value="1"/>
</dbReference>
<accession>A0ABS7AQ56</accession>
<comment type="caution">
    <text evidence="3">The sequence shown here is derived from an EMBL/GenBank/DDBJ whole genome shotgun (WGS) entry which is preliminary data.</text>
</comment>